<dbReference type="EMBL" id="CP035033">
    <property type="protein sequence ID" value="QAB15316.1"/>
    <property type="molecule type" value="Genomic_DNA"/>
</dbReference>
<feature type="transmembrane region" description="Helical" evidence="7">
    <location>
        <begin position="355"/>
        <end position="375"/>
    </location>
</feature>
<dbReference type="GO" id="GO:0034755">
    <property type="term" value="P:iron ion transmembrane transport"/>
    <property type="evidence" value="ECO:0007669"/>
    <property type="project" value="TreeGrafter"/>
</dbReference>
<organism evidence="8 9">
    <name type="scientific">Hydrogenovibrio thermophilus</name>
    <dbReference type="NCBI Taxonomy" id="265883"/>
    <lineage>
        <taxon>Bacteria</taxon>
        <taxon>Pseudomonadati</taxon>
        <taxon>Pseudomonadota</taxon>
        <taxon>Gammaproteobacteria</taxon>
        <taxon>Thiotrichales</taxon>
        <taxon>Piscirickettsiaceae</taxon>
        <taxon>Hydrogenovibrio</taxon>
    </lineage>
</organism>
<dbReference type="NCBIfam" id="NF001923">
    <property type="entry name" value="PRK00701.1"/>
    <property type="match status" value="1"/>
</dbReference>
<gene>
    <name evidence="8" type="ORF">EPV75_06355</name>
</gene>
<evidence type="ECO:0000313" key="9">
    <source>
        <dbReference type="Proteomes" id="UP000285478"/>
    </source>
</evidence>
<evidence type="ECO:0000256" key="7">
    <source>
        <dbReference type="SAM" id="Phobius"/>
    </source>
</evidence>
<comment type="subcellular location">
    <subcellularLocation>
        <location evidence="1">Membrane</location>
        <topology evidence="1">Multi-pass membrane protein</topology>
    </subcellularLocation>
</comment>
<feature type="transmembrane region" description="Helical" evidence="7">
    <location>
        <begin position="154"/>
        <end position="173"/>
    </location>
</feature>
<accession>A0A410H337</accession>
<feature type="transmembrane region" description="Helical" evidence="7">
    <location>
        <begin position="193"/>
        <end position="214"/>
    </location>
</feature>
<dbReference type="NCBIfam" id="NF037982">
    <property type="entry name" value="Nramp_1"/>
    <property type="match status" value="1"/>
</dbReference>
<dbReference type="Pfam" id="PF01566">
    <property type="entry name" value="Nramp"/>
    <property type="match status" value="1"/>
</dbReference>
<evidence type="ECO:0000256" key="3">
    <source>
        <dbReference type="ARBA" id="ARBA00022692"/>
    </source>
</evidence>
<dbReference type="PANTHER" id="PTHR11706:SF33">
    <property type="entry name" value="NATURAL RESISTANCE-ASSOCIATED MACROPHAGE PROTEIN 2"/>
    <property type="match status" value="1"/>
</dbReference>
<keyword evidence="2" id="KW-0813">Transport</keyword>
<evidence type="ECO:0000256" key="1">
    <source>
        <dbReference type="ARBA" id="ARBA00004141"/>
    </source>
</evidence>
<dbReference type="AlphaFoldDB" id="A0A410H337"/>
<feature type="transmembrane region" description="Helical" evidence="7">
    <location>
        <begin position="283"/>
        <end position="310"/>
    </location>
</feature>
<dbReference type="RefSeq" id="WP_128384837.1">
    <property type="nucleotide sequence ID" value="NZ_CP035033.1"/>
</dbReference>
<name>A0A410H337_9GAMM</name>
<dbReference type="NCBIfam" id="TIGR01197">
    <property type="entry name" value="nramp"/>
    <property type="match status" value="1"/>
</dbReference>
<dbReference type="PRINTS" id="PR00447">
    <property type="entry name" value="NATRESASSCMP"/>
</dbReference>
<feature type="transmembrane region" description="Helical" evidence="7">
    <location>
        <begin position="50"/>
        <end position="72"/>
    </location>
</feature>
<feature type="transmembrane region" description="Helical" evidence="7">
    <location>
        <begin position="242"/>
        <end position="263"/>
    </location>
</feature>
<dbReference type="GO" id="GO:0005384">
    <property type="term" value="F:manganese ion transmembrane transporter activity"/>
    <property type="evidence" value="ECO:0007669"/>
    <property type="project" value="TreeGrafter"/>
</dbReference>
<proteinExistence type="predicted"/>
<keyword evidence="4" id="KW-0769">Symport</keyword>
<dbReference type="GO" id="GO:0015086">
    <property type="term" value="F:cadmium ion transmembrane transporter activity"/>
    <property type="evidence" value="ECO:0007669"/>
    <property type="project" value="TreeGrafter"/>
</dbReference>
<dbReference type="InterPro" id="IPR001046">
    <property type="entry name" value="NRAMP_fam"/>
</dbReference>
<dbReference type="PANTHER" id="PTHR11706">
    <property type="entry name" value="SOLUTE CARRIER PROTEIN FAMILY 11 MEMBER"/>
    <property type="match status" value="1"/>
</dbReference>
<feature type="transmembrane region" description="Helical" evidence="7">
    <location>
        <begin position="93"/>
        <end position="117"/>
    </location>
</feature>
<feature type="transmembrane region" description="Helical" evidence="7">
    <location>
        <begin position="123"/>
        <end position="142"/>
    </location>
</feature>
<evidence type="ECO:0000256" key="2">
    <source>
        <dbReference type="ARBA" id="ARBA00022448"/>
    </source>
</evidence>
<feature type="transmembrane region" description="Helical" evidence="7">
    <location>
        <begin position="331"/>
        <end position="349"/>
    </location>
</feature>
<dbReference type="GO" id="GO:0005886">
    <property type="term" value="C:plasma membrane"/>
    <property type="evidence" value="ECO:0007669"/>
    <property type="project" value="TreeGrafter"/>
</dbReference>
<dbReference type="KEGG" id="htr:EPV75_06355"/>
<feature type="transmembrane region" description="Helical" evidence="7">
    <location>
        <begin position="14"/>
        <end position="30"/>
    </location>
</feature>
<keyword evidence="6 7" id="KW-0472">Membrane</keyword>
<keyword evidence="5 7" id="KW-1133">Transmembrane helix</keyword>
<protein>
    <submittedName>
        <fullName evidence="8">Divalent metal cation transporter</fullName>
    </submittedName>
</protein>
<evidence type="ECO:0000313" key="8">
    <source>
        <dbReference type="EMBL" id="QAB15316.1"/>
    </source>
</evidence>
<feature type="transmembrane region" description="Helical" evidence="7">
    <location>
        <begin position="396"/>
        <end position="416"/>
    </location>
</feature>
<evidence type="ECO:0000256" key="4">
    <source>
        <dbReference type="ARBA" id="ARBA00022847"/>
    </source>
</evidence>
<dbReference type="GO" id="GO:0015293">
    <property type="term" value="F:symporter activity"/>
    <property type="evidence" value="ECO:0007669"/>
    <property type="project" value="UniProtKB-KW"/>
</dbReference>
<keyword evidence="3 7" id="KW-0812">Transmembrane</keyword>
<reference evidence="8 9" key="1">
    <citation type="journal article" date="2018" name="Environ. Microbiol.">
        <title>Genomes of ubiquitous marine and hypersaline Hydrogenovibrio, Thiomicrorhabdus and Thiomicrospira spp. encode a diversity of mechanisms to sustain chemolithoautotrophy in heterogeneous environments.</title>
        <authorList>
            <person name="Scott K.M."/>
            <person name="Williams J."/>
            <person name="Porter C.M.B."/>
            <person name="Russel S."/>
            <person name="Harmer T.L."/>
            <person name="Paul J.H."/>
            <person name="Antonen K.M."/>
            <person name="Bridges M.K."/>
            <person name="Camper G.J."/>
            <person name="Campla C.K."/>
            <person name="Casella L.G."/>
            <person name="Chase E."/>
            <person name="Conrad J.W."/>
            <person name="Cruz M.C."/>
            <person name="Dunlap D.S."/>
            <person name="Duran L."/>
            <person name="Fahsbender E.M."/>
            <person name="Goldsmith D.B."/>
            <person name="Keeley R.F."/>
            <person name="Kondoff M.R."/>
            <person name="Kussy B.I."/>
            <person name="Lane M.K."/>
            <person name="Lawler S."/>
            <person name="Leigh B.A."/>
            <person name="Lewis C."/>
            <person name="Lostal L.M."/>
            <person name="Marking D."/>
            <person name="Mancera P.A."/>
            <person name="McClenthan E.C."/>
            <person name="McIntyre E.A."/>
            <person name="Mine J.A."/>
            <person name="Modi S."/>
            <person name="Moore B.D."/>
            <person name="Morgan W.A."/>
            <person name="Nelson K.M."/>
            <person name="Nguyen K.N."/>
            <person name="Ogburn N."/>
            <person name="Parrino D.G."/>
            <person name="Pedapudi A.D."/>
            <person name="Pelham R.P."/>
            <person name="Preece A.M."/>
            <person name="Rampersad E.A."/>
            <person name="Richardson J.C."/>
            <person name="Rodgers C.M."/>
            <person name="Schaffer B.L."/>
            <person name="Sheridan N.E."/>
            <person name="Solone M.R."/>
            <person name="Staley Z.R."/>
            <person name="Tabuchi M."/>
            <person name="Waide R.J."/>
            <person name="Wanjugi P.W."/>
            <person name="Young S."/>
            <person name="Clum A."/>
            <person name="Daum C."/>
            <person name="Huntemann M."/>
            <person name="Ivanova N."/>
            <person name="Kyrpides N."/>
            <person name="Mikhailova N."/>
            <person name="Palaniappan K."/>
            <person name="Pillay M."/>
            <person name="Reddy T.B.K."/>
            <person name="Shapiro N."/>
            <person name="Stamatis D."/>
            <person name="Varghese N."/>
            <person name="Woyke T."/>
            <person name="Boden R."/>
            <person name="Freyermuth S.K."/>
            <person name="Kerfeld C.A."/>
        </authorList>
    </citation>
    <scope>NUCLEOTIDE SEQUENCE [LARGE SCALE GENOMIC DNA]</scope>
    <source>
        <strain evidence="8 9">JR-2</strain>
    </source>
</reference>
<keyword evidence="9" id="KW-1185">Reference proteome</keyword>
<dbReference type="Proteomes" id="UP000285478">
    <property type="component" value="Chromosome"/>
</dbReference>
<evidence type="ECO:0000256" key="5">
    <source>
        <dbReference type="ARBA" id="ARBA00022989"/>
    </source>
</evidence>
<sequence>MDIQAAGKQPDQRSIWYFLGPAFLVSVGYMDPGNWATSIEAGSRYGYDLLWVITLASLVAILMQLLSAKLGIATGRNLAQMIRSEHPGRWGTFLLSSAGLAMVATDLAEFLGVAVALNLLFEIPLVAAIFLTIFDVLLILWLERFGFRWVEMTIFAFVATIGLGYVVELWLVQPEWAEVAKALAVPNDTIMNTTALFIAMGILGATVMPHNLYLHSHQVTTRSSLAGEALQRFYKMMKWDTILALTAAWVVNSAILIMASAAFHEKGLLITDIDEAYHTLGPLLGGAAALTFGIALLASGIASSATGTLAGQIVFESFFKKRPVNILKIRVYIRLATMIPAAVAILLSAKPLSLLVLSQVVLSMQLPFAVIPLVMMTSDPALMGDLVNGYGTKMMAWMASIVIVVLNIWLLGMLFWDGFESMVLH</sequence>
<evidence type="ECO:0000256" key="6">
    <source>
        <dbReference type="ARBA" id="ARBA00023136"/>
    </source>
</evidence>